<dbReference type="Pfam" id="PF21082">
    <property type="entry name" value="MS_channel_3rd"/>
    <property type="match status" value="1"/>
</dbReference>
<keyword evidence="3" id="KW-1003">Cell membrane</keyword>
<gene>
    <name evidence="9" type="ORF">CCAX7_48980</name>
</gene>
<dbReference type="Gene3D" id="1.10.287.1260">
    <property type="match status" value="1"/>
</dbReference>
<feature type="transmembrane region" description="Helical" evidence="8">
    <location>
        <begin position="230"/>
        <end position="251"/>
    </location>
</feature>
<name>A0A402CPQ2_9BACT</name>
<dbReference type="Pfam" id="PF00924">
    <property type="entry name" value="MS_channel_2nd"/>
    <property type="match status" value="1"/>
</dbReference>
<dbReference type="SUPFAM" id="SSF50182">
    <property type="entry name" value="Sm-like ribonucleoproteins"/>
    <property type="match status" value="1"/>
</dbReference>
<dbReference type="Gene3D" id="2.30.30.60">
    <property type="match status" value="1"/>
</dbReference>
<sequence length="534" mass="57311">MRLIRYFVIVLLGLAWAFAGVAPSAAQIPGFKIPGLPSAVTLGPPALPSNAKPQKPVVALAGRTLFQVTGDDAQKAQDRADLVGLRLDSALRETPTDAAPPAVTMQAAPNDEVAIQVAGKPLVTVSAADAAAKGETVDQVASEWAAMLERRLDQAQRERQPHYLREALIETAQIVGMAILVNLLIWRLARRFLDRPGWAMQSLVWLFAAFVITDLFPLTQPLHSLLGHGVLRPISILIIVSLAAAGLSRLLRLFLRHIFPPLPETLSPGERTERTFRRRATLGSVAVVTGVSVIWAIAAVVALSWIGVNLAALLASAGLIGVAIGLATQDTTKDLVAGVNILIDDRFGVGDVVDIKEFSGTVEVLNLRVTQIRDVKGRLVTFPNRIIDAVANQTLRWAQADVQINVQPDTDLREALKIMESTGNALLEEWPERILAPPTMLGVDAINAGDITLRMLVRTLPGDQSPVTRELRLRLKEAFDAAGIATIAPYTNTRVTLVDARQSAPTEGQAVSENSSNSEELPGQSGNNSHPAAV</sequence>
<dbReference type="InterPro" id="IPR010920">
    <property type="entry name" value="LSM_dom_sf"/>
</dbReference>
<dbReference type="SUPFAM" id="SSF82861">
    <property type="entry name" value="Mechanosensitive channel protein MscS (YggB), transmembrane region"/>
    <property type="match status" value="1"/>
</dbReference>
<evidence type="ECO:0000313" key="9">
    <source>
        <dbReference type="EMBL" id="BDI32847.1"/>
    </source>
</evidence>
<dbReference type="InterPro" id="IPR023408">
    <property type="entry name" value="MscS_beta-dom_sf"/>
</dbReference>
<dbReference type="InterPro" id="IPR011014">
    <property type="entry name" value="MscS_channel_TM-2"/>
</dbReference>
<dbReference type="PANTHER" id="PTHR30460">
    <property type="entry name" value="MODERATE CONDUCTANCE MECHANOSENSITIVE CHANNEL YBIO"/>
    <property type="match status" value="1"/>
</dbReference>
<dbReference type="KEGG" id="ccot:CCAX7_48980"/>
<evidence type="ECO:0000256" key="3">
    <source>
        <dbReference type="ARBA" id="ARBA00022475"/>
    </source>
</evidence>
<dbReference type="GO" id="GO:0005886">
    <property type="term" value="C:plasma membrane"/>
    <property type="evidence" value="ECO:0007669"/>
    <property type="project" value="UniProtKB-SubCell"/>
</dbReference>
<dbReference type="InterPro" id="IPR049142">
    <property type="entry name" value="MS_channel_1st"/>
</dbReference>
<evidence type="ECO:0000256" key="6">
    <source>
        <dbReference type="ARBA" id="ARBA00023136"/>
    </source>
</evidence>
<feature type="compositionally biased region" description="Polar residues" evidence="7">
    <location>
        <begin position="503"/>
        <end position="534"/>
    </location>
</feature>
<evidence type="ECO:0000256" key="1">
    <source>
        <dbReference type="ARBA" id="ARBA00004651"/>
    </source>
</evidence>
<dbReference type="SUPFAM" id="SSF82689">
    <property type="entry name" value="Mechanosensitive channel protein MscS (YggB), C-terminal domain"/>
    <property type="match status" value="1"/>
</dbReference>
<dbReference type="InterPro" id="IPR011066">
    <property type="entry name" value="MscS_channel_C_sf"/>
</dbReference>
<dbReference type="PANTHER" id="PTHR30460:SF0">
    <property type="entry name" value="MODERATE CONDUCTANCE MECHANOSENSITIVE CHANNEL YBIO"/>
    <property type="match status" value="1"/>
</dbReference>
<accession>A0A402CPQ2</accession>
<feature type="region of interest" description="Disordered" evidence="7">
    <location>
        <begin position="500"/>
        <end position="534"/>
    </location>
</feature>
<protein>
    <submittedName>
        <fullName evidence="9">Uncharacterized protein</fullName>
    </submittedName>
</protein>
<comment type="similarity">
    <text evidence="2">Belongs to the MscS (TC 1.A.23) family.</text>
</comment>
<keyword evidence="6 8" id="KW-0472">Membrane</keyword>
<evidence type="ECO:0000256" key="8">
    <source>
        <dbReference type="SAM" id="Phobius"/>
    </source>
</evidence>
<feature type="transmembrane region" description="Helical" evidence="8">
    <location>
        <begin position="198"/>
        <end position="218"/>
    </location>
</feature>
<dbReference type="Pfam" id="PF21088">
    <property type="entry name" value="MS_channel_1st"/>
    <property type="match status" value="1"/>
</dbReference>
<evidence type="ECO:0000256" key="7">
    <source>
        <dbReference type="SAM" id="MobiDB-lite"/>
    </source>
</evidence>
<dbReference type="Proteomes" id="UP000287394">
    <property type="component" value="Chromosome"/>
</dbReference>
<organism evidence="9 10">
    <name type="scientific">Capsulimonas corticalis</name>
    <dbReference type="NCBI Taxonomy" id="2219043"/>
    <lineage>
        <taxon>Bacteria</taxon>
        <taxon>Bacillati</taxon>
        <taxon>Armatimonadota</taxon>
        <taxon>Armatimonadia</taxon>
        <taxon>Capsulimonadales</taxon>
        <taxon>Capsulimonadaceae</taxon>
        <taxon>Capsulimonas</taxon>
    </lineage>
</organism>
<dbReference type="InterPro" id="IPR045276">
    <property type="entry name" value="YbiO_bact"/>
</dbReference>
<evidence type="ECO:0000313" key="10">
    <source>
        <dbReference type="Proteomes" id="UP000287394"/>
    </source>
</evidence>
<dbReference type="AlphaFoldDB" id="A0A402CPQ2"/>
<feature type="transmembrane region" description="Helical" evidence="8">
    <location>
        <begin position="167"/>
        <end position="186"/>
    </location>
</feature>
<keyword evidence="5 8" id="KW-1133">Transmembrane helix</keyword>
<proteinExistence type="inferred from homology"/>
<dbReference type="Gene3D" id="3.30.70.100">
    <property type="match status" value="1"/>
</dbReference>
<evidence type="ECO:0000256" key="4">
    <source>
        <dbReference type="ARBA" id="ARBA00022692"/>
    </source>
</evidence>
<dbReference type="RefSeq" id="WP_119319459.1">
    <property type="nucleotide sequence ID" value="NZ_AP025739.1"/>
</dbReference>
<dbReference type="EMBL" id="AP025739">
    <property type="protein sequence ID" value="BDI32847.1"/>
    <property type="molecule type" value="Genomic_DNA"/>
</dbReference>
<comment type="subcellular location">
    <subcellularLocation>
        <location evidence="1">Cell membrane</location>
        <topology evidence="1">Multi-pass membrane protein</topology>
    </subcellularLocation>
</comment>
<feature type="transmembrane region" description="Helical" evidence="8">
    <location>
        <begin position="308"/>
        <end position="327"/>
    </location>
</feature>
<evidence type="ECO:0000256" key="2">
    <source>
        <dbReference type="ARBA" id="ARBA00008017"/>
    </source>
</evidence>
<reference evidence="9 10" key="1">
    <citation type="journal article" date="2019" name="Int. J. Syst. Evol. Microbiol.">
        <title>Capsulimonas corticalis gen. nov., sp. nov., an aerobic capsulated bacterium, of a novel bacterial order, Capsulimonadales ord. nov., of the class Armatimonadia of the phylum Armatimonadetes.</title>
        <authorList>
            <person name="Li J."/>
            <person name="Kudo C."/>
            <person name="Tonouchi A."/>
        </authorList>
    </citation>
    <scope>NUCLEOTIDE SEQUENCE [LARGE SCALE GENOMIC DNA]</scope>
    <source>
        <strain evidence="9 10">AX-7</strain>
    </source>
</reference>
<dbReference type="OrthoDB" id="9809206at2"/>
<dbReference type="InterPro" id="IPR049278">
    <property type="entry name" value="MS_channel_C"/>
</dbReference>
<keyword evidence="10" id="KW-1185">Reference proteome</keyword>
<evidence type="ECO:0000256" key="5">
    <source>
        <dbReference type="ARBA" id="ARBA00022989"/>
    </source>
</evidence>
<dbReference type="InterPro" id="IPR006685">
    <property type="entry name" value="MscS_channel_2nd"/>
</dbReference>
<dbReference type="GO" id="GO:0008381">
    <property type="term" value="F:mechanosensitive monoatomic ion channel activity"/>
    <property type="evidence" value="ECO:0007669"/>
    <property type="project" value="InterPro"/>
</dbReference>
<feature type="transmembrane region" description="Helical" evidence="8">
    <location>
        <begin position="280"/>
        <end position="302"/>
    </location>
</feature>
<keyword evidence="4 8" id="KW-0812">Transmembrane</keyword>